<dbReference type="AlphaFoldDB" id="A0A167DAL4"/>
<dbReference type="InterPro" id="IPR029071">
    <property type="entry name" value="Ubiquitin-like_domsf"/>
</dbReference>
<dbReference type="GeneID" id="30038035"/>
<dbReference type="EMBL" id="CP014501">
    <property type="protein sequence ID" value="ANB12682.1"/>
    <property type="molecule type" value="Genomic_DNA"/>
</dbReference>
<dbReference type="InterPro" id="IPR024737">
    <property type="entry name" value="Get5_N"/>
</dbReference>
<dbReference type="PROSITE" id="PS50053">
    <property type="entry name" value="UBIQUITIN_2"/>
    <property type="match status" value="1"/>
</dbReference>
<dbReference type="InterPro" id="IPR000626">
    <property type="entry name" value="Ubiquitin-like_dom"/>
</dbReference>
<protein>
    <submittedName>
        <fullName evidence="3">Mdy2p</fullName>
    </submittedName>
</protein>
<dbReference type="KEGG" id="slb:AWJ20_947"/>
<accession>A0A167DAL4</accession>
<evidence type="ECO:0000313" key="4">
    <source>
        <dbReference type="Proteomes" id="UP000189580"/>
    </source>
</evidence>
<evidence type="ECO:0000313" key="3">
    <source>
        <dbReference type="EMBL" id="ANB12682.1"/>
    </source>
</evidence>
<keyword evidence="4" id="KW-1185">Reference proteome</keyword>
<feature type="region of interest" description="Disordered" evidence="1">
    <location>
        <begin position="1"/>
        <end position="21"/>
    </location>
</feature>
<dbReference type="Proteomes" id="UP000189580">
    <property type="component" value="Chromosome a"/>
</dbReference>
<evidence type="ECO:0000259" key="2">
    <source>
        <dbReference type="PROSITE" id="PS50053"/>
    </source>
</evidence>
<gene>
    <name evidence="3" type="primary">MDY2</name>
    <name evidence="3" type="ORF">AWJ20_947</name>
</gene>
<name>A0A167DAL4_9ASCO</name>
<reference evidence="3 4" key="1">
    <citation type="submission" date="2016-02" db="EMBL/GenBank/DDBJ databases">
        <title>Complete genome sequence and transcriptome regulation of the pentose utilising yeast Sugiyamaella lignohabitans.</title>
        <authorList>
            <person name="Bellasio M."/>
            <person name="Peymann A."/>
            <person name="Valli M."/>
            <person name="Sipitzky M."/>
            <person name="Graf A."/>
            <person name="Sauer M."/>
            <person name="Marx H."/>
            <person name="Mattanovich D."/>
        </authorList>
    </citation>
    <scope>NUCLEOTIDE SEQUENCE [LARGE SCALE GENOMIC DNA]</scope>
    <source>
        <strain evidence="3 4">CBS 10342</strain>
    </source>
</reference>
<organism evidence="3 4">
    <name type="scientific">Sugiyamaella lignohabitans</name>
    <dbReference type="NCBI Taxonomy" id="796027"/>
    <lineage>
        <taxon>Eukaryota</taxon>
        <taxon>Fungi</taxon>
        <taxon>Dikarya</taxon>
        <taxon>Ascomycota</taxon>
        <taxon>Saccharomycotina</taxon>
        <taxon>Dipodascomycetes</taxon>
        <taxon>Dipodascales</taxon>
        <taxon>Trichomonascaceae</taxon>
        <taxon>Sugiyamaella</taxon>
    </lineage>
</organism>
<dbReference type="Pfam" id="PF12754">
    <property type="entry name" value="Get5_N"/>
    <property type="match status" value="1"/>
</dbReference>
<dbReference type="OrthoDB" id="4067208at2759"/>
<dbReference type="RefSeq" id="XP_018735159.1">
    <property type="nucleotide sequence ID" value="XM_018882918.1"/>
</dbReference>
<dbReference type="Gene3D" id="3.10.20.90">
    <property type="entry name" value="Phosphatidylinositol 3-kinase Catalytic Subunit, Chain A, domain 1"/>
    <property type="match status" value="1"/>
</dbReference>
<feature type="domain" description="Ubiquitin-like" evidence="2">
    <location>
        <begin position="20"/>
        <end position="87"/>
    </location>
</feature>
<sequence>MPQAKKKTLQSDDSKTESSVSVTLKSIRNPKFVISFDDVPANDTVLSIKERLVGDPDGPLAEGGYATSNVRLLIKGKVISDSKTVGEVSTATEGSDELSVSFVAMISQPDKEAISNKKEVGSEEEPEPVLPTVLSEAAWNDIHTTLQKHLSHDEARVALQKFKSTF</sequence>
<evidence type="ECO:0000256" key="1">
    <source>
        <dbReference type="SAM" id="MobiDB-lite"/>
    </source>
</evidence>
<proteinExistence type="predicted"/>
<dbReference type="SUPFAM" id="SSF54236">
    <property type="entry name" value="Ubiquitin-like"/>
    <property type="match status" value="1"/>
</dbReference>